<dbReference type="InterPro" id="IPR015251">
    <property type="entry name" value="PepX_N_dom"/>
</dbReference>
<evidence type="ECO:0000259" key="14">
    <source>
        <dbReference type="SMART" id="SM00940"/>
    </source>
</evidence>
<evidence type="ECO:0000256" key="7">
    <source>
        <dbReference type="ARBA" id="ARBA00022438"/>
    </source>
</evidence>
<evidence type="ECO:0000256" key="3">
    <source>
        <dbReference type="ARBA" id="ARBA00010819"/>
    </source>
</evidence>
<evidence type="ECO:0000256" key="12">
    <source>
        <dbReference type="ARBA" id="ARBA00031951"/>
    </source>
</evidence>
<organism evidence="15 16">
    <name type="scientific">Apilactobacillus kunkeei</name>
    <dbReference type="NCBI Taxonomy" id="148814"/>
    <lineage>
        <taxon>Bacteria</taxon>
        <taxon>Bacillati</taxon>
        <taxon>Bacillota</taxon>
        <taxon>Bacilli</taxon>
        <taxon>Lactobacillales</taxon>
        <taxon>Lactobacillaceae</taxon>
        <taxon>Apilactobacillus</taxon>
    </lineage>
</organism>
<name>A0A0M9DBQ1_9LACO</name>
<dbReference type="GO" id="GO:0008236">
    <property type="term" value="F:serine-type peptidase activity"/>
    <property type="evidence" value="ECO:0007669"/>
    <property type="project" value="UniProtKB-KW"/>
</dbReference>
<evidence type="ECO:0000256" key="9">
    <source>
        <dbReference type="ARBA" id="ARBA00022801"/>
    </source>
</evidence>
<gene>
    <name evidence="15" type="primary">pepX</name>
    <name evidence="15" type="ORF">RZ71_01290</name>
</gene>
<evidence type="ECO:0000256" key="1">
    <source>
        <dbReference type="ARBA" id="ARBA00000123"/>
    </source>
</evidence>
<dbReference type="Gene3D" id="3.40.50.1820">
    <property type="entry name" value="alpha/beta hydrolase"/>
    <property type="match status" value="1"/>
</dbReference>
<keyword evidence="8" id="KW-0645">Protease</keyword>
<comment type="similarity">
    <text evidence="3">Belongs to the peptidase S15 family.</text>
</comment>
<evidence type="ECO:0000313" key="16">
    <source>
        <dbReference type="Proteomes" id="UP000037778"/>
    </source>
</evidence>
<accession>A0A0M9DBQ1</accession>
<comment type="function">
    <text evidence="2">Removes N-terminal dipeptides sequentially from polypeptides having unsubstituted N-termini provided that the penultimate residue is proline.</text>
</comment>
<dbReference type="SUPFAM" id="SSF49785">
    <property type="entry name" value="Galactose-binding domain-like"/>
    <property type="match status" value="1"/>
</dbReference>
<keyword evidence="7" id="KW-0031">Aminopeptidase</keyword>
<dbReference type="InterPro" id="IPR029058">
    <property type="entry name" value="AB_hydrolase_fold"/>
</dbReference>
<comment type="subunit">
    <text evidence="4">Homodimer.</text>
</comment>
<dbReference type="SUPFAM" id="SSF81761">
    <property type="entry name" value="X-Prolyl dipeptidyl aminopeptidase PepX, N-terminal domain"/>
    <property type="match status" value="1"/>
</dbReference>
<dbReference type="InterPro" id="IPR008252">
    <property type="entry name" value="Pept_S15_Xpro"/>
</dbReference>
<dbReference type="Gene3D" id="1.10.246.70">
    <property type="match status" value="1"/>
</dbReference>
<evidence type="ECO:0000256" key="5">
    <source>
        <dbReference type="ARBA" id="ARBA00012463"/>
    </source>
</evidence>
<keyword evidence="16" id="KW-1185">Reference proteome</keyword>
<comment type="caution">
    <text evidence="15">The sequence shown here is derived from an EMBL/GenBank/DDBJ whole genome shotgun (WGS) entry which is preliminary data.</text>
</comment>
<dbReference type="EC" id="3.4.14.11" evidence="5"/>
<evidence type="ECO:0000313" key="15">
    <source>
        <dbReference type="EMBL" id="KOY75710.1"/>
    </source>
</evidence>
<protein>
    <recommendedName>
        <fullName evidence="6">Xaa-Pro dipeptidyl-peptidase</fullName>
        <ecNumber evidence="5">3.4.14.11</ecNumber>
    </recommendedName>
    <alternativeName>
        <fullName evidence="12">X-Pro dipeptidyl-peptidase</fullName>
    </alternativeName>
    <alternativeName>
        <fullName evidence="11">X-prolyl-dipeptidyl aminopeptidase</fullName>
    </alternativeName>
</protein>
<sequence length="806" mass="91385">MKNHQYAIADYNLKVAKNELRAIHFLDEETDKIDNPSALLKHFLMTYFLDSQSLAIRGQKISQIMASFEDDALTYLDKNAPLSKIAFYNIALQLLQFTVGEDFLIDNSITKMQTLNLPIADVHDPMNLYDVICAWYLLLNTHTKYGVTLIDYLAGEGYFAQNYSQFDKPLIFNGKSMPVYDTNNLIREVVYVEAPMDTDNDGKLDLLKTEIIRPKESNKKAVPVIFTASPYNQGTNDADGEKLTHNVNLGLKHKQPNTVSLSDISKKEKEPELPAARNVEGKTRKAEQTFSREQSYTLNDYFLARGYAVVYSAGIGTYESDGFRTTGDKYETISATAVIEWLAGNRVAFTNRTDNNQIEAYWSNGNVAMSGRSYLGTLQIAAATTGVAGLKACLVEAAISSWYDYYRENGLVMAPGGFQGEDADVLAAETYSRKKSAAEDIKNEKKWEIQLTNITNEQDRESGDYNAFWNKRNYLNDAKKIKADMFFIHGLNDENVKPINVSNIWHAVDPLNISKKMILHQGQHIYINAFQSLDFTDMVNLWFTNKLMDVENDADNLIPNILVQDNATDQNWYAIDEFDEDENLKRFELAKPSDGSKVADDKVSFSDSLDEKDFEAYCSDANKWENDLVIGGSDAPINDNRVIFTFDKLLKDVTINGKTHIHLTASSSKDFGMLSAQLIDLGEDFRLNAQPESVDHAKIQLGYLWREDNLREFKMSRKKTPFKKIAEGHINMQNRNNAYQVSDLQADEFYEINFDLQPNVYKVKAGHQLAVVIYATDFDKSIRGNQDVKYTINLSDSAVELPFNKD</sequence>
<dbReference type="Gene3D" id="2.60.120.260">
    <property type="entry name" value="Galactose-binding domain-like"/>
    <property type="match status" value="1"/>
</dbReference>
<dbReference type="InterPro" id="IPR000383">
    <property type="entry name" value="Xaa-Pro-like_dom"/>
</dbReference>
<feature type="domain" description="X-Prolyl dipeptidyl aminopeptidase PepX N-terminal" evidence="14">
    <location>
        <begin position="1"/>
        <end position="158"/>
    </location>
</feature>
<dbReference type="InterPro" id="IPR013736">
    <property type="entry name" value="Xaa-Pro_dipept_C"/>
</dbReference>
<evidence type="ECO:0000256" key="6">
    <source>
        <dbReference type="ARBA" id="ARBA00014682"/>
    </source>
</evidence>
<dbReference type="SUPFAM" id="SSF53474">
    <property type="entry name" value="alpha/beta-Hydrolases"/>
    <property type="match status" value="1"/>
</dbReference>
<dbReference type="Pfam" id="PF02129">
    <property type="entry name" value="Peptidase_S15"/>
    <property type="match status" value="1"/>
</dbReference>
<evidence type="ECO:0000256" key="2">
    <source>
        <dbReference type="ARBA" id="ARBA00003997"/>
    </source>
</evidence>
<dbReference type="AlphaFoldDB" id="A0A0M9DBQ1"/>
<keyword evidence="9" id="KW-0378">Hydrolase</keyword>
<dbReference type="GO" id="GO:0008239">
    <property type="term" value="F:dipeptidyl-peptidase activity"/>
    <property type="evidence" value="ECO:0007669"/>
    <property type="project" value="UniProtKB-EC"/>
</dbReference>
<proteinExistence type="inferred from homology"/>
<dbReference type="NCBIfam" id="NF003781">
    <property type="entry name" value="PRK05371.1-2"/>
    <property type="match status" value="1"/>
</dbReference>
<dbReference type="EMBL" id="JXCY01000007">
    <property type="protein sequence ID" value="KOY75710.1"/>
    <property type="molecule type" value="Genomic_DNA"/>
</dbReference>
<reference evidence="15 16" key="1">
    <citation type="journal article" date="2015" name="Genome Biol. Evol.">
        <title>Functionally Structured Genomes in Lactobacillus kunkeei Colonizing the Honey Crop and Food Products of Honeybees and Stingless Bees.</title>
        <authorList>
            <person name="Tamarit D."/>
            <person name="Ellegaard K.M."/>
            <person name="Wikander J."/>
            <person name="Olofsson T."/>
            <person name="Vasquez A."/>
            <person name="Andersson S.G."/>
        </authorList>
    </citation>
    <scope>NUCLEOTIDE SEQUENCE [LARGE SCALE GENOMIC DNA]</scope>
    <source>
        <strain evidence="15 16">LAko</strain>
    </source>
</reference>
<comment type="catalytic activity">
    <reaction evidence="1">
        <text>Hydrolyzes Xaa-Pro-|- bonds to release unblocked, N-terminal dipeptides from substrates including Ala-Pro-|-p-nitroanilide and (sequentially) Tyr-Pro-|-Phe-Pro-|-Gly-Pro-|-Ile.</text>
        <dbReference type="EC" id="3.4.14.11"/>
    </reaction>
</comment>
<dbReference type="PATRIC" id="fig|148814.8.peg.1053"/>
<evidence type="ECO:0000259" key="13">
    <source>
        <dbReference type="SMART" id="SM00939"/>
    </source>
</evidence>
<dbReference type="PRINTS" id="PR00923">
    <property type="entry name" value="LACTOPTASE"/>
</dbReference>
<dbReference type="InterPro" id="IPR008979">
    <property type="entry name" value="Galactose-bd-like_sf"/>
</dbReference>
<dbReference type="RefSeq" id="WP_053791970.1">
    <property type="nucleotide sequence ID" value="NZ_JXCY01000007.1"/>
</dbReference>
<dbReference type="InterPro" id="IPR036313">
    <property type="entry name" value="PepX_N_dom_sf"/>
</dbReference>
<dbReference type="Pfam" id="PF09168">
    <property type="entry name" value="PepX_N"/>
    <property type="match status" value="1"/>
</dbReference>
<feature type="domain" description="Xaa-Pro dipeptidyl-peptidase C-terminal" evidence="13">
    <location>
        <begin position="540"/>
        <end position="800"/>
    </location>
</feature>
<dbReference type="GO" id="GO:0006508">
    <property type="term" value="P:proteolysis"/>
    <property type="evidence" value="ECO:0007669"/>
    <property type="project" value="UniProtKB-KW"/>
</dbReference>
<keyword evidence="10" id="KW-0720">Serine protease</keyword>
<dbReference type="SMART" id="SM00940">
    <property type="entry name" value="PepX_N"/>
    <property type="match status" value="1"/>
</dbReference>
<evidence type="ECO:0000256" key="4">
    <source>
        <dbReference type="ARBA" id="ARBA00011738"/>
    </source>
</evidence>
<evidence type="ECO:0000256" key="10">
    <source>
        <dbReference type="ARBA" id="ARBA00022825"/>
    </source>
</evidence>
<evidence type="ECO:0000256" key="8">
    <source>
        <dbReference type="ARBA" id="ARBA00022670"/>
    </source>
</evidence>
<dbReference type="GO" id="GO:0004177">
    <property type="term" value="F:aminopeptidase activity"/>
    <property type="evidence" value="ECO:0007669"/>
    <property type="project" value="UniProtKB-KW"/>
</dbReference>
<dbReference type="Proteomes" id="UP000037778">
    <property type="component" value="Unassembled WGS sequence"/>
</dbReference>
<evidence type="ECO:0000256" key="11">
    <source>
        <dbReference type="ARBA" id="ARBA00030045"/>
    </source>
</evidence>
<dbReference type="SMART" id="SM00939">
    <property type="entry name" value="PepX_C"/>
    <property type="match status" value="1"/>
</dbReference>
<dbReference type="Pfam" id="PF08530">
    <property type="entry name" value="PepX_C"/>
    <property type="match status" value="1"/>
</dbReference>